<dbReference type="KEGG" id="amyt:AMYT_a0027"/>
<sequence length="122" mass="14598">MISFIDIEDGLKKIKEIYFTNSKEVEDKFADYLVENINMYFDTKQMKIATIMQVIQKFRSWIHEKEELETLEYKETFNNLKNEEYNFIDGSPVPYGTRIGVKRKDFINNINYLELDNGILYA</sequence>
<dbReference type="AlphaFoldDB" id="A0AAX2AB80"/>
<accession>A0AAX2AB80</accession>
<dbReference type="Proteomes" id="UP000290092">
    <property type="component" value="Unassembled WGS sequence"/>
</dbReference>
<gene>
    <name evidence="1" type="ORF">CP985_14360</name>
</gene>
<comment type="caution">
    <text evidence="1">The sequence shown here is derived from an EMBL/GenBank/DDBJ whole genome shotgun (WGS) entry which is preliminary data.</text>
</comment>
<proteinExistence type="predicted"/>
<evidence type="ECO:0000313" key="1">
    <source>
        <dbReference type="EMBL" id="RXK12387.1"/>
    </source>
</evidence>
<name>A0AAX2AB80_9BACT</name>
<protein>
    <submittedName>
        <fullName evidence="1">Uncharacterized protein</fullName>
    </submittedName>
</protein>
<reference evidence="1 2" key="1">
    <citation type="submission" date="2017-09" db="EMBL/GenBank/DDBJ databases">
        <title>Genomics of the genus Arcobacter.</title>
        <authorList>
            <person name="Perez-Cataluna A."/>
            <person name="Figueras M.J."/>
            <person name="Salas-Masso N."/>
        </authorList>
    </citation>
    <scope>NUCLEOTIDE SEQUENCE [LARGE SCALE GENOMIC DNA]</scope>
    <source>
        <strain evidence="1 2">CECT 7386</strain>
    </source>
</reference>
<dbReference type="RefSeq" id="WP_114843236.1">
    <property type="nucleotide sequence ID" value="NZ_CP031220.1"/>
</dbReference>
<evidence type="ECO:0000313" key="2">
    <source>
        <dbReference type="Proteomes" id="UP000290092"/>
    </source>
</evidence>
<organism evidence="1 2">
    <name type="scientific">Malaciobacter mytili LMG 24559</name>
    <dbReference type="NCBI Taxonomy" id="1032238"/>
    <lineage>
        <taxon>Bacteria</taxon>
        <taxon>Pseudomonadati</taxon>
        <taxon>Campylobacterota</taxon>
        <taxon>Epsilonproteobacteria</taxon>
        <taxon>Campylobacterales</taxon>
        <taxon>Arcobacteraceae</taxon>
        <taxon>Malaciobacter</taxon>
    </lineage>
</organism>
<keyword evidence="2" id="KW-1185">Reference proteome</keyword>
<dbReference type="EMBL" id="NXID01000080">
    <property type="protein sequence ID" value="RXK12387.1"/>
    <property type="molecule type" value="Genomic_DNA"/>
</dbReference>